<dbReference type="STRING" id="1255043.TVNIR_1671"/>
<dbReference type="AlphaFoldDB" id="L0DWI2"/>
<proteinExistence type="predicted"/>
<sequence length="143" mass="16115">MGQRLALAKAASLLGIKRRDLQELIHKGELNTFEGMVDLDELCQCFPAMALNDNAALERVNLIRETAFGRRVSETVALDADSLEQQLRKCNADLSIASTQVKKYRGYIEELARRLGELNRTATSEQKQVIGILNNWLLDKLEQ</sequence>
<name>L0DWI2_THIND</name>
<reference evidence="2" key="1">
    <citation type="submission" date="2015-12" db="EMBL/GenBank/DDBJ databases">
        <authorList>
            <person name="Tikhonova T.V."/>
            <person name="Pavlov A.R."/>
            <person name="Beletsky A.V."/>
            <person name="Mardanov A.V."/>
            <person name="Sorokin D.Y."/>
            <person name="Ravin N.V."/>
            <person name="Popov V.O."/>
        </authorList>
    </citation>
    <scope>NUCLEOTIDE SEQUENCE</scope>
    <source>
        <strain evidence="2">DSM 14787</strain>
    </source>
</reference>
<dbReference type="Proteomes" id="UP000010809">
    <property type="component" value="Chromosome"/>
</dbReference>
<dbReference type="RefSeq" id="WP_015258463.1">
    <property type="nucleotide sequence ID" value="NC_019902.2"/>
</dbReference>
<organism evidence="2 3">
    <name type="scientific">Thioalkalivibrio nitratireducens (strain DSM 14787 / UNIQEM 213 / ALEN2)</name>
    <dbReference type="NCBI Taxonomy" id="1255043"/>
    <lineage>
        <taxon>Bacteria</taxon>
        <taxon>Pseudomonadati</taxon>
        <taxon>Pseudomonadota</taxon>
        <taxon>Gammaproteobacteria</taxon>
        <taxon>Chromatiales</taxon>
        <taxon>Ectothiorhodospiraceae</taxon>
        <taxon>Thioalkalivibrio</taxon>
    </lineage>
</organism>
<evidence type="ECO:0000256" key="1">
    <source>
        <dbReference type="SAM" id="Coils"/>
    </source>
</evidence>
<keyword evidence="1" id="KW-0175">Coiled coil</keyword>
<evidence type="ECO:0000313" key="2">
    <source>
        <dbReference type="EMBL" id="AGA33335.1"/>
    </source>
</evidence>
<dbReference type="eggNOG" id="COG1018">
    <property type="taxonomic scope" value="Bacteria"/>
</dbReference>
<protein>
    <submittedName>
        <fullName evidence="2">Flavodoxin oxidoreductase</fullName>
    </submittedName>
</protein>
<feature type="coiled-coil region" evidence="1">
    <location>
        <begin position="80"/>
        <end position="128"/>
    </location>
</feature>
<gene>
    <name evidence="2" type="ordered locus">TVNIR_1671</name>
</gene>
<accession>L0DWI2</accession>
<dbReference type="HOGENOM" id="CLU_1805291_0_0_6"/>
<dbReference type="OrthoDB" id="5796706at2"/>
<dbReference type="PATRIC" id="fig|1255043.3.peg.1691"/>
<keyword evidence="3" id="KW-1185">Reference proteome</keyword>
<dbReference type="KEGG" id="tni:TVNIR_1671"/>
<evidence type="ECO:0000313" key="3">
    <source>
        <dbReference type="Proteomes" id="UP000010809"/>
    </source>
</evidence>
<dbReference type="EMBL" id="CP003989">
    <property type="protein sequence ID" value="AGA33335.1"/>
    <property type="molecule type" value="Genomic_DNA"/>
</dbReference>